<accession>A0A6G0W5V3</accession>
<keyword evidence="4" id="KW-0862">Zinc</keyword>
<dbReference type="SUPFAM" id="SSF53098">
    <property type="entry name" value="Ribonuclease H-like"/>
    <property type="match status" value="1"/>
</dbReference>
<dbReference type="GO" id="GO:0008270">
    <property type="term" value="F:zinc ion binding"/>
    <property type="evidence" value="ECO:0007669"/>
    <property type="project" value="UniProtKB-KW"/>
</dbReference>
<feature type="region of interest" description="Disordered" evidence="6">
    <location>
        <begin position="29"/>
        <end position="75"/>
    </location>
</feature>
<gene>
    <name evidence="7" type="ORF">FWK35_00030220</name>
</gene>
<dbReference type="OrthoDB" id="6597442at2759"/>
<dbReference type="InterPro" id="IPR052035">
    <property type="entry name" value="ZnF_BED_domain_contain"/>
</dbReference>
<organism evidence="7 8">
    <name type="scientific">Aphis craccivora</name>
    <name type="common">Cowpea aphid</name>
    <dbReference type="NCBI Taxonomy" id="307492"/>
    <lineage>
        <taxon>Eukaryota</taxon>
        <taxon>Metazoa</taxon>
        <taxon>Ecdysozoa</taxon>
        <taxon>Arthropoda</taxon>
        <taxon>Hexapoda</taxon>
        <taxon>Insecta</taxon>
        <taxon>Pterygota</taxon>
        <taxon>Neoptera</taxon>
        <taxon>Paraneoptera</taxon>
        <taxon>Hemiptera</taxon>
        <taxon>Sternorrhyncha</taxon>
        <taxon>Aphidomorpha</taxon>
        <taxon>Aphidoidea</taxon>
        <taxon>Aphididae</taxon>
        <taxon>Aphidini</taxon>
        <taxon>Aphis</taxon>
        <taxon>Aphis</taxon>
    </lineage>
</organism>
<dbReference type="GO" id="GO:0005634">
    <property type="term" value="C:nucleus"/>
    <property type="evidence" value="ECO:0007669"/>
    <property type="project" value="UniProtKB-SubCell"/>
</dbReference>
<evidence type="ECO:0000256" key="3">
    <source>
        <dbReference type="ARBA" id="ARBA00022771"/>
    </source>
</evidence>
<proteinExistence type="predicted"/>
<sequence length="512" mass="58000">NPKSKTPNRSTFKQFKIEHLKRVHLKTLNPIETNNDDPDNQLQDAQNISKSSTSANSSSLPYQTTTSSQCSEPPSKRSHQLTLYVFDYQPLSIVKNAGFLEYTKKLQPLYSVLSRKQLTTKLLPQEYDIIYSKLKSMLGAVADLSITTDMWTSDCNKSHITVTCRFIFDHHLYSPVLATREVFDGHTGIIIATTLKNVFNEWGIADKIVTIVSDNGSNIKNAINEHLLKYHHPCVAHTLNLSINEAINGNLDIIQILKKCRTIVGHFKHSSYANGKLREFQLQMNLPILKVKQDVALILDCIHILKPFEIMIAECRRLGHLEKNKIVAKATFLDPRFKKTAFELLENANNVQKWISVELTPMIICANNDIYNTVVNKIQSTTTASTSDTNYRNNSIMPITRFNDCNYDDAVDWLATDTNDLGYQILDNDEIISSLQNVESDDSSSDESMDTPKGPTSAEAFAAFETGLEWFEKQAECCPTQLLLLKRLRDLAAEKRVAAHRQIKIDNFVKKI</sequence>
<keyword evidence="3" id="KW-0863">Zinc-finger</keyword>
<keyword evidence="2" id="KW-0479">Metal-binding</keyword>
<evidence type="ECO:0000256" key="4">
    <source>
        <dbReference type="ARBA" id="ARBA00022833"/>
    </source>
</evidence>
<dbReference type="AlphaFoldDB" id="A0A6G0W5V3"/>
<feature type="compositionally biased region" description="Low complexity" evidence="6">
    <location>
        <begin position="49"/>
        <end position="59"/>
    </location>
</feature>
<comment type="subcellular location">
    <subcellularLocation>
        <location evidence="1">Nucleus</location>
    </subcellularLocation>
</comment>
<protein>
    <submittedName>
        <fullName evidence="7">Zinc finger BED domain-containing protein 1-like</fullName>
    </submittedName>
</protein>
<evidence type="ECO:0000313" key="7">
    <source>
        <dbReference type="EMBL" id="KAF0722501.1"/>
    </source>
</evidence>
<dbReference type="PANTHER" id="PTHR46481">
    <property type="entry name" value="ZINC FINGER BED DOMAIN-CONTAINING PROTEIN 4"/>
    <property type="match status" value="1"/>
</dbReference>
<evidence type="ECO:0000256" key="6">
    <source>
        <dbReference type="SAM" id="MobiDB-lite"/>
    </source>
</evidence>
<dbReference type="InterPro" id="IPR012337">
    <property type="entry name" value="RNaseH-like_sf"/>
</dbReference>
<reference evidence="7 8" key="1">
    <citation type="submission" date="2019-08" db="EMBL/GenBank/DDBJ databases">
        <title>Whole genome of Aphis craccivora.</title>
        <authorList>
            <person name="Voronova N.V."/>
            <person name="Shulinski R.S."/>
            <person name="Bandarenka Y.V."/>
            <person name="Zhorov D.G."/>
            <person name="Warner D."/>
        </authorList>
    </citation>
    <scope>NUCLEOTIDE SEQUENCE [LARGE SCALE GENOMIC DNA]</scope>
    <source>
        <strain evidence="7">180601</strain>
        <tissue evidence="7">Whole Body</tissue>
    </source>
</reference>
<evidence type="ECO:0000256" key="1">
    <source>
        <dbReference type="ARBA" id="ARBA00004123"/>
    </source>
</evidence>
<feature type="compositionally biased region" description="Acidic residues" evidence="6">
    <location>
        <begin position="439"/>
        <end position="449"/>
    </location>
</feature>
<evidence type="ECO:0000256" key="2">
    <source>
        <dbReference type="ARBA" id="ARBA00022723"/>
    </source>
</evidence>
<evidence type="ECO:0000256" key="5">
    <source>
        <dbReference type="ARBA" id="ARBA00023242"/>
    </source>
</evidence>
<evidence type="ECO:0000313" key="8">
    <source>
        <dbReference type="Proteomes" id="UP000478052"/>
    </source>
</evidence>
<keyword evidence="8" id="KW-1185">Reference proteome</keyword>
<feature type="region of interest" description="Disordered" evidence="6">
    <location>
        <begin position="437"/>
        <end position="456"/>
    </location>
</feature>
<feature type="non-terminal residue" evidence="7">
    <location>
        <position position="1"/>
    </location>
</feature>
<name>A0A6G0W5V3_APHCR</name>
<dbReference type="EMBL" id="VUJU01009059">
    <property type="protein sequence ID" value="KAF0722501.1"/>
    <property type="molecule type" value="Genomic_DNA"/>
</dbReference>
<feature type="compositionally biased region" description="Polar residues" evidence="6">
    <location>
        <begin position="60"/>
        <end position="72"/>
    </location>
</feature>
<keyword evidence="5" id="KW-0539">Nucleus</keyword>
<comment type="caution">
    <text evidence="7">The sequence shown here is derived from an EMBL/GenBank/DDBJ whole genome shotgun (WGS) entry which is preliminary data.</text>
</comment>
<dbReference type="Proteomes" id="UP000478052">
    <property type="component" value="Unassembled WGS sequence"/>
</dbReference>
<dbReference type="SUPFAM" id="SSF140996">
    <property type="entry name" value="Hermes dimerisation domain"/>
    <property type="match status" value="1"/>
</dbReference>
<dbReference type="PANTHER" id="PTHR46481:SF10">
    <property type="entry name" value="ZINC FINGER BED DOMAIN-CONTAINING PROTEIN 39"/>
    <property type="match status" value="1"/>
</dbReference>